<protein>
    <submittedName>
        <fullName evidence="1">Uncharacterized protein</fullName>
    </submittedName>
</protein>
<organism evidence="1 2">
    <name type="scientific">Sphingobium indicum F2</name>
    <dbReference type="NCBI Taxonomy" id="1450518"/>
    <lineage>
        <taxon>Bacteria</taxon>
        <taxon>Pseudomonadati</taxon>
        <taxon>Pseudomonadota</taxon>
        <taxon>Alphaproteobacteria</taxon>
        <taxon>Sphingomonadales</taxon>
        <taxon>Sphingomonadaceae</taxon>
        <taxon>Sphingobium</taxon>
    </lineage>
</organism>
<proteinExistence type="predicted"/>
<dbReference type="EMBL" id="JANF02000048">
    <property type="protein sequence ID" value="KER36697.1"/>
    <property type="molecule type" value="Genomic_DNA"/>
</dbReference>
<comment type="caution">
    <text evidence="1">The sequence shown here is derived from an EMBL/GenBank/DDBJ whole genome shotgun (WGS) entry which is preliminary data.</text>
</comment>
<reference evidence="1 2" key="1">
    <citation type="submission" date="2014-05" db="EMBL/GenBank/DDBJ databases">
        <title>Genome Announcement of Sphingobium lucknowense F2.</title>
        <authorList>
            <person name="Lal R."/>
            <person name="Negi V."/>
            <person name="Lata P."/>
            <person name="Sangwan N."/>
            <person name="Gupta S.K."/>
            <person name="Rao D.L.N."/>
            <person name="Das S."/>
        </authorList>
    </citation>
    <scope>NUCLEOTIDE SEQUENCE [LARGE SCALE GENOMIC DNA]</scope>
    <source>
        <strain evidence="1 2">F2</strain>
    </source>
</reference>
<dbReference type="Proteomes" id="UP000028135">
    <property type="component" value="Unassembled WGS sequence"/>
</dbReference>
<name>A0A8E1C2X6_9SPHN</name>
<dbReference type="AlphaFoldDB" id="A0A8E1C2X6"/>
<sequence length="65" mass="7095">MKANPGHCPAEAEGKRVRVWLAHGREASHDDNPMGPPGWAADGRSGCSWELTGSPFDITFYEVIQ</sequence>
<gene>
    <name evidence="1" type="ORF">AL00_09500</name>
</gene>
<evidence type="ECO:0000313" key="2">
    <source>
        <dbReference type="Proteomes" id="UP000028135"/>
    </source>
</evidence>
<evidence type="ECO:0000313" key="1">
    <source>
        <dbReference type="EMBL" id="KER36697.1"/>
    </source>
</evidence>
<accession>A0A8E1C2X6</accession>
<dbReference type="RefSeq" id="WP_020820940.1">
    <property type="nucleotide sequence ID" value="NZ_JANF02000048.1"/>
</dbReference>